<keyword evidence="7 13" id="KW-0067">ATP-binding</keyword>
<proteinExistence type="inferred from homology"/>
<dbReference type="GO" id="GO:0005524">
    <property type="term" value="F:ATP binding"/>
    <property type="evidence" value="ECO:0007669"/>
    <property type="project" value="UniProtKB-UniRule"/>
</dbReference>
<reference evidence="15" key="1">
    <citation type="submission" date="2020-09" db="EMBL/GenBank/DDBJ databases">
        <authorList>
            <person name="Kikuchi T."/>
        </authorList>
    </citation>
    <scope>NUCLEOTIDE SEQUENCE</scope>
    <source>
        <strain evidence="15">Ka4C1</strain>
    </source>
</reference>
<evidence type="ECO:0000256" key="1">
    <source>
        <dbReference type="ARBA" id="ARBA00012513"/>
    </source>
</evidence>
<evidence type="ECO:0000256" key="11">
    <source>
        <dbReference type="ARBA" id="ARBA00047899"/>
    </source>
</evidence>
<dbReference type="Gene3D" id="3.30.200.20">
    <property type="entry name" value="Phosphorylase Kinase, domain 1"/>
    <property type="match status" value="1"/>
</dbReference>
<evidence type="ECO:0000313" key="16">
    <source>
        <dbReference type="Proteomes" id="UP000659654"/>
    </source>
</evidence>
<accession>A0A811LDC1</accession>
<evidence type="ECO:0000259" key="14">
    <source>
        <dbReference type="PROSITE" id="PS50011"/>
    </source>
</evidence>
<keyword evidence="6" id="KW-0418">Kinase</keyword>
<dbReference type="InterPro" id="IPR000719">
    <property type="entry name" value="Prot_kinase_dom"/>
</dbReference>
<keyword evidence="16" id="KW-1185">Reference proteome</keyword>
<name>A0A811LDC1_BURXY</name>
<dbReference type="GO" id="GO:0005634">
    <property type="term" value="C:nucleus"/>
    <property type="evidence" value="ECO:0007669"/>
    <property type="project" value="TreeGrafter"/>
</dbReference>
<dbReference type="InterPro" id="IPR017441">
    <property type="entry name" value="Protein_kinase_ATP_BS"/>
</dbReference>
<dbReference type="GO" id="GO:0110031">
    <property type="term" value="P:negative regulation of G2/MI transition of meiotic cell cycle"/>
    <property type="evidence" value="ECO:0007669"/>
    <property type="project" value="TreeGrafter"/>
</dbReference>
<dbReference type="PANTHER" id="PTHR11042:SF183">
    <property type="entry name" value="MEMBRANE-ASSOCIATED TYROSINE- AND THREONINE-SPECIFIC CDC2-INHIBITORY KINASE"/>
    <property type="match status" value="1"/>
</dbReference>
<dbReference type="InterPro" id="IPR050339">
    <property type="entry name" value="CC_SR_Kinase"/>
</dbReference>
<comment type="catalytic activity">
    <reaction evidence="12">
        <text>L-seryl-[protein] + ATP = O-phospho-L-seryl-[protein] + ADP + H(+)</text>
        <dbReference type="Rhea" id="RHEA:17989"/>
        <dbReference type="Rhea" id="RHEA-COMP:9863"/>
        <dbReference type="Rhea" id="RHEA-COMP:11604"/>
        <dbReference type="ChEBI" id="CHEBI:15378"/>
        <dbReference type="ChEBI" id="CHEBI:29999"/>
        <dbReference type="ChEBI" id="CHEBI:30616"/>
        <dbReference type="ChEBI" id="CHEBI:83421"/>
        <dbReference type="ChEBI" id="CHEBI:456216"/>
        <dbReference type="EC" id="2.7.11.1"/>
    </reaction>
</comment>
<dbReference type="InterPro" id="IPR008271">
    <property type="entry name" value="Ser/Thr_kinase_AS"/>
</dbReference>
<feature type="domain" description="Protein kinase" evidence="14">
    <location>
        <begin position="139"/>
        <end position="403"/>
    </location>
</feature>
<keyword evidence="4" id="KW-0479">Metal-binding</keyword>
<sequence length="593" mass="66867">MVVIWCTTVLVVLLVWLVLKLLIFGISVNRTMSGPLAQHRSPQAFEQTSTKSPLSPSCAMQRFLIEPPLSTRKEALKRTPRLVKSASRLTKTQPRTERTLETLVMKYPHARIVSAELTDAQLDPLYDPTLPITYLEQVYEKVKTVGHGSFGTVYHVKHKVSGEESAVKCLTIPYRGIRDREEKLREVLLHEKSHNHENILKLKMAWEEWDQLYIMTELCQFTMAKAIELSDGDVPEPRVWDALIDMANALHHMHSNNLIHNDIKPENVFINENGICKLGDFGMAVDLNSETPENGAKEGDSQYLAAEVLTGIPTFASDIFSLGLTILQLATDLYPPNGGTERWHDLRNLEIDEHITAGISKELRDLLFRMMDPDPSKRPTAEEMLTSKSITSRTAFRTLHRFCTRWQSKLNRVAQMIGLVSANASTSDSQPAGLHTPPQCQGSAHLSQLANISSDFNRNFDDDEDILATVTPEDQERMRMIAKEWEMAHSITPPRSAKSLGIRSPKSLRKRLASMRTSLSDPIVISHMNDFRTVHPRLAFAASILTPMLYSTPTYSDYHYPVVIIVLLTLFLLSSQLPRMPFPFVGSPPPSEV</sequence>
<evidence type="ECO:0000256" key="3">
    <source>
        <dbReference type="ARBA" id="ARBA00022679"/>
    </source>
</evidence>
<evidence type="ECO:0000256" key="7">
    <source>
        <dbReference type="ARBA" id="ARBA00022840"/>
    </source>
</evidence>
<dbReference type="Gene3D" id="1.10.510.10">
    <property type="entry name" value="Transferase(Phosphotransferase) domain 1"/>
    <property type="match status" value="1"/>
</dbReference>
<dbReference type="SUPFAM" id="SSF56112">
    <property type="entry name" value="Protein kinase-like (PK-like)"/>
    <property type="match status" value="1"/>
</dbReference>
<keyword evidence="8" id="KW-0460">Magnesium</keyword>
<dbReference type="EMBL" id="CAJFDI010000004">
    <property type="protein sequence ID" value="CAD5225164.1"/>
    <property type="molecule type" value="Genomic_DNA"/>
</dbReference>
<evidence type="ECO:0000256" key="8">
    <source>
        <dbReference type="ARBA" id="ARBA00022842"/>
    </source>
</evidence>
<dbReference type="GO" id="GO:0046872">
    <property type="term" value="F:metal ion binding"/>
    <property type="evidence" value="ECO:0007669"/>
    <property type="project" value="UniProtKB-KW"/>
</dbReference>
<dbReference type="SMR" id="A0A811LDC1"/>
<dbReference type="AlphaFoldDB" id="A0A811LDC1"/>
<dbReference type="PROSITE" id="PS50011">
    <property type="entry name" value="PROTEIN_KINASE_DOM"/>
    <property type="match status" value="1"/>
</dbReference>
<dbReference type="OrthoDB" id="5337378at2759"/>
<evidence type="ECO:0000256" key="13">
    <source>
        <dbReference type="PROSITE-ProRule" id="PRU10141"/>
    </source>
</evidence>
<dbReference type="EMBL" id="CAJFCV020000004">
    <property type="protein sequence ID" value="CAG9114171.1"/>
    <property type="molecule type" value="Genomic_DNA"/>
</dbReference>
<protein>
    <recommendedName>
        <fullName evidence="1">non-specific serine/threonine protein kinase</fullName>
        <ecNumber evidence="1">2.7.11.1</ecNumber>
    </recommendedName>
</protein>
<evidence type="ECO:0000256" key="9">
    <source>
        <dbReference type="ARBA" id="ARBA00023306"/>
    </source>
</evidence>
<dbReference type="GO" id="GO:0051321">
    <property type="term" value="P:meiotic cell cycle"/>
    <property type="evidence" value="ECO:0007669"/>
    <property type="project" value="TreeGrafter"/>
</dbReference>
<dbReference type="PROSITE" id="PS00107">
    <property type="entry name" value="PROTEIN_KINASE_ATP"/>
    <property type="match status" value="1"/>
</dbReference>
<gene>
    <name evidence="15" type="ORF">BXYJ_LOCUS8407</name>
</gene>
<comment type="catalytic activity">
    <reaction evidence="11">
        <text>L-threonyl-[protein] + ATP = O-phospho-L-threonyl-[protein] + ADP + H(+)</text>
        <dbReference type="Rhea" id="RHEA:46608"/>
        <dbReference type="Rhea" id="RHEA-COMP:11060"/>
        <dbReference type="Rhea" id="RHEA-COMP:11605"/>
        <dbReference type="ChEBI" id="CHEBI:15378"/>
        <dbReference type="ChEBI" id="CHEBI:30013"/>
        <dbReference type="ChEBI" id="CHEBI:30616"/>
        <dbReference type="ChEBI" id="CHEBI:61977"/>
        <dbReference type="ChEBI" id="CHEBI:456216"/>
        <dbReference type="EC" id="2.7.11.1"/>
    </reaction>
</comment>
<comment type="similarity">
    <text evidence="10">Belongs to the protein kinase superfamily. Ser/Thr protein kinase family. GCN2 subfamily.</text>
</comment>
<dbReference type="GO" id="GO:0005737">
    <property type="term" value="C:cytoplasm"/>
    <property type="evidence" value="ECO:0007669"/>
    <property type="project" value="TreeGrafter"/>
</dbReference>
<dbReference type="Proteomes" id="UP000659654">
    <property type="component" value="Unassembled WGS sequence"/>
</dbReference>
<evidence type="ECO:0000256" key="4">
    <source>
        <dbReference type="ARBA" id="ARBA00022723"/>
    </source>
</evidence>
<dbReference type="Pfam" id="PF00069">
    <property type="entry name" value="Pkinase"/>
    <property type="match status" value="1"/>
</dbReference>
<keyword evidence="2" id="KW-0723">Serine/threonine-protein kinase</keyword>
<dbReference type="Proteomes" id="UP000582659">
    <property type="component" value="Unassembled WGS sequence"/>
</dbReference>
<organism evidence="15 16">
    <name type="scientific">Bursaphelenchus xylophilus</name>
    <name type="common">Pinewood nematode worm</name>
    <name type="synonym">Aphelenchoides xylophilus</name>
    <dbReference type="NCBI Taxonomy" id="6326"/>
    <lineage>
        <taxon>Eukaryota</taxon>
        <taxon>Metazoa</taxon>
        <taxon>Ecdysozoa</taxon>
        <taxon>Nematoda</taxon>
        <taxon>Chromadorea</taxon>
        <taxon>Rhabditida</taxon>
        <taxon>Tylenchina</taxon>
        <taxon>Tylenchomorpha</taxon>
        <taxon>Aphelenchoidea</taxon>
        <taxon>Aphelenchoididae</taxon>
        <taxon>Bursaphelenchus</taxon>
    </lineage>
</organism>
<dbReference type="SMART" id="SM00220">
    <property type="entry name" value="S_TKc"/>
    <property type="match status" value="1"/>
</dbReference>
<dbReference type="GO" id="GO:0004674">
    <property type="term" value="F:protein serine/threonine kinase activity"/>
    <property type="evidence" value="ECO:0007669"/>
    <property type="project" value="UniProtKB-KW"/>
</dbReference>
<dbReference type="InterPro" id="IPR011009">
    <property type="entry name" value="Kinase-like_dom_sf"/>
</dbReference>
<dbReference type="EC" id="2.7.11.1" evidence="1"/>
<keyword evidence="5 13" id="KW-0547">Nucleotide-binding</keyword>
<evidence type="ECO:0000313" key="15">
    <source>
        <dbReference type="EMBL" id="CAD5225164.1"/>
    </source>
</evidence>
<keyword evidence="9" id="KW-0131">Cell cycle</keyword>
<dbReference type="PROSITE" id="PS00108">
    <property type="entry name" value="PROTEIN_KINASE_ST"/>
    <property type="match status" value="1"/>
</dbReference>
<dbReference type="PANTHER" id="PTHR11042">
    <property type="entry name" value="EUKARYOTIC TRANSLATION INITIATION FACTOR 2-ALPHA KINASE EIF2-ALPHA KINASE -RELATED"/>
    <property type="match status" value="1"/>
</dbReference>
<evidence type="ECO:0000256" key="12">
    <source>
        <dbReference type="ARBA" id="ARBA00048679"/>
    </source>
</evidence>
<evidence type="ECO:0000256" key="2">
    <source>
        <dbReference type="ARBA" id="ARBA00022527"/>
    </source>
</evidence>
<comment type="caution">
    <text evidence="15">The sequence shown here is derived from an EMBL/GenBank/DDBJ whole genome shotgun (WGS) entry which is preliminary data.</text>
</comment>
<evidence type="ECO:0000256" key="5">
    <source>
        <dbReference type="ARBA" id="ARBA00022741"/>
    </source>
</evidence>
<feature type="binding site" evidence="13">
    <location>
        <position position="168"/>
    </location>
    <ligand>
        <name>ATP</name>
        <dbReference type="ChEBI" id="CHEBI:30616"/>
    </ligand>
</feature>
<evidence type="ECO:0000256" key="6">
    <source>
        <dbReference type="ARBA" id="ARBA00022777"/>
    </source>
</evidence>
<evidence type="ECO:0000256" key="10">
    <source>
        <dbReference type="ARBA" id="ARBA00037982"/>
    </source>
</evidence>
<keyword evidence="3" id="KW-0808">Transferase</keyword>